<reference evidence="2" key="1">
    <citation type="journal article" date="2023" name="Plants (Basel)">
        <title>Genomic Analysis of Leptolyngbya boryana CZ1 Reveals Efficient Carbon Fixation Modules.</title>
        <authorList>
            <person name="Bai X."/>
            <person name="Wang H."/>
            <person name="Cheng W."/>
            <person name="Wang J."/>
            <person name="Ma M."/>
            <person name="Hu H."/>
            <person name="Song Z."/>
            <person name="Ma H."/>
            <person name="Fan Y."/>
            <person name="Du C."/>
            <person name="Xu J."/>
        </authorList>
    </citation>
    <scope>NUCLEOTIDE SEQUENCE</scope>
    <source>
        <strain evidence="2">CZ1</strain>
    </source>
</reference>
<dbReference type="GO" id="GO:0032259">
    <property type="term" value="P:methylation"/>
    <property type="evidence" value="ECO:0007669"/>
    <property type="project" value="UniProtKB-KW"/>
</dbReference>
<protein>
    <submittedName>
        <fullName evidence="2">Class I SAM-dependent methyltransferase</fullName>
    </submittedName>
</protein>
<evidence type="ECO:0000313" key="2">
    <source>
        <dbReference type="EMBL" id="WNZ44011.1"/>
    </source>
</evidence>
<dbReference type="Gene3D" id="3.40.50.150">
    <property type="entry name" value="Vaccinia Virus protein VP39"/>
    <property type="match status" value="1"/>
</dbReference>
<dbReference type="EMBL" id="CP130144">
    <property type="protein sequence ID" value="WNZ44011.1"/>
    <property type="molecule type" value="Genomic_DNA"/>
</dbReference>
<keyword evidence="2" id="KW-0808">Transferase</keyword>
<dbReference type="PANTHER" id="PTHR43861">
    <property type="entry name" value="TRANS-ACONITATE 2-METHYLTRANSFERASE-RELATED"/>
    <property type="match status" value="1"/>
</dbReference>
<dbReference type="CDD" id="cd02440">
    <property type="entry name" value="AdoMet_MTases"/>
    <property type="match status" value="1"/>
</dbReference>
<organism evidence="2">
    <name type="scientific">Leptolyngbya boryana CZ1</name>
    <dbReference type="NCBI Taxonomy" id="3060204"/>
    <lineage>
        <taxon>Bacteria</taxon>
        <taxon>Bacillati</taxon>
        <taxon>Cyanobacteriota</taxon>
        <taxon>Cyanophyceae</taxon>
        <taxon>Leptolyngbyales</taxon>
        <taxon>Leptolyngbyaceae</taxon>
        <taxon>Leptolyngbya group</taxon>
        <taxon>Leptolyngbya</taxon>
    </lineage>
</organism>
<dbReference type="InterPro" id="IPR013216">
    <property type="entry name" value="Methyltransf_11"/>
</dbReference>
<dbReference type="AlphaFoldDB" id="A0AA96WQ08"/>
<keyword evidence="2" id="KW-0489">Methyltransferase</keyword>
<sequence length="298" mass="33388">MPNSMTTSISTYLTQLERLERWDGEIPIYKFLNVTEGLEANRYYFNQSEWLENYFQACHRDTSFIECWQTAISGSLYDKVVVDIGCGPGNVYAALKPSCGTPKTLIGVDIALSALKMAQDIGYLPVLADAQNIPLMSGFADLVIVNACLHHCDDMTAVLSEAARLVRPGGLLLTDHDPQYSAWRYQGLGLWLWNIRLPLYRLIKRGGHASAEEQHWSILSEIHHRPHDGVTPELFYTTLEPMGFDVKLYRHNHTAGKSTLKGNPGRAMLKCRVAQLLSGIDPDLPESALSLMCIARKH</sequence>
<dbReference type="PANTHER" id="PTHR43861:SF1">
    <property type="entry name" value="TRANS-ACONITATE 2-METHYLTRANSFERASE"/>
    <property type="match status" value="1"/>
</dbReference>
<evidence type="ECO:0000259" key="1">
    <source>
        <dbReference type="Pfam" id="PF08241"/>
    </source>
</evidence>
<gene>
    <name evidence="2" type="ORF">Q2T42_19445</name>
</gene>
<feature type="domain" description="Methyltransferase type 11" evidence="1">
    <location>
        <begin position="82"/>
        <end position="173"/>
    </location>
</feature>
<dbReference type="RefSeq" id="WP_316426195.1">
    <property type="nucleotide sequence ID" value="NZ_CP130144.1"/>
</dbReference>
<dbReference type="GO" id="GO:0008757">
    <property type="term" value="F:S-adenosylmethionine-dependent methyltransferase activity"/>
    <property type="evidence" value="ECO:0007669"/>
    <property type="project" value="InterPro"/>
</dbReference>
<proteinExistence type="predicted"/>
<dbReference type="Pfam" id="PF08241">
    <property type="entry name" value="Methyltransf_11"/>
    <property type="match status" value="1"/>
</dbReference>
<dbReference type="SUPFAM" id="SSF53335">
    <property type="entry name" value="S-adenosyl-L-methionine-dependent methyltransferases"/>
    <property type="match status" value="1"/>
</dbReference>
<accession>A0AA96WQ08</accession>
<dbReference type="InterPro" id="IPR029063">
    <property type="entry name" value="SAM-dependent_MTases_sf"/>
</dbReference>
<name>A0AA96WQ08_LEPBY</name>
<reference evidence="2" key="2">
    <citation type="submission" date="2023-07" db="EMBL/GenBank/DDBJ databases">
        <authorList>
            <person name="Bai X.-H."/>
            <person name="Wang H.-H."/>
            <person name="Wang J."/>
            <person name="Ma M.-Y."/>
            <person name="Hu H.-H."/>
            <person name="Song Z.-L."/>
            <person name="Ma H.-G."/>
            <person name="Fan Y."/>
            <person name="Du C.-Y."/>
            <person name="Xu J.-C."/>
        </authorList>
    </citation>
    <scope>NUCLEOTIDE SEQUENCE</scope>
    <source>
        <strain evidence="2">CZ1</strain>
    </source>
</reference>